<feature type="compositionally biased region" description="Polar residues" evidence="2">
    <location>
        <begin position="161"/>
        <end position="174"/>
    </location>
</feature>
<keyword evidence="1" id="KW-0175">Coiled coil</keyword>
<evidence type="ECO:0000256" key="1">
    <source>
        <dbReference type="SAM" id="Coils"/>
    </source>
</evidence>
<dbReference type="Pfam" id="PF02209">
    <property type="entry name" value="VHP"/>
    <property type="match status" value="1"/>
</dbReference>
<protein>
    <recommendedName>
        <fullName evidence="3">HP domain-containing protein</fullName>
    </recommendedName>
</protein>
<dbReference type="InterPro" id="IPR003613">
    <property type="entry name" value="Ubox_domain"/>
</dbReference>
<dbReference type="PROSITE" id="PS51089">
    <property type="entry name" value="HP"/>
    <property type="match status" value="1"/>
</dbReference>
<evidence type="ECO:0000259" key="3">
    <source>
        <dbReference type="PROSITE" id="PS51089"/>
    </source>
</evidence>
<feature type="region of interest" description="Disordered" evidence="2">
    <location>
        <begin position="109"/>
        <end position="174"/>
    </location>
</feature>
<dbReference type="SUPFAM" id="SSF47050">
    <property type="entry name" value="VHP, Villin headpiece domain"/>
    <property type="match status" value="1"/>
</dbReference>
<feature type="compositionally biased region" description="Basic and acidic residues" evidence="2">
    <location>
        <begin position="642"/>
        <end position="652"/>
    </location>
</feature>
<dbReference type="Gene3D" id="3.30.40.10">
    <property type="entry name" value="Zinc/RING finger domain, C3HC4 (zinc finger)"/>
    <property type="match status" value="1"/>
</dbReference>
<feature type="coiled-coil region" evidence="1">
    <location>
        <begin position="281"/>
        <end position="308"/>
    </location>
</feature>
<dbReference type="Pfam" id="PF00612">
    <property type="entry name" value="IQ"/>
    <property type="match status" value="1"/>
</dbReference>
<gene>
    <name evidence="4" type="ORF">TeGR_g15288</name>
</gene>
<reference evidence="4 5" key="1">
    <citation type="journal article" date="2023" name="Commun. Biol.">
        <title>Genome analysis of Parmales, the sister group of diatoms, reveals the evolutionary specialization of diatoms from phago-mixotrophs to photoautotrophs.</title>
        <authorList>
            <person name="Ban H."/>
            <person name="Sato S."/>
            <person name="Yoshikawa S."/>
            <person name="Yamada K."/>
            <person name="Nakamura Y."/>
            <person name="Ichinomiya M."/>
            <person name="Sato N."/>
            <person name="Blanc-Mathieu R."/>
            <person name="Endo H."/>
            <person name="Kuwata A."/>
            <person name="Ogata H."/>
        </authorList>
    </citation>
    <scope>NUCLEOTIDE SEQUENCE [LARGE SCALE GENOMIC DNA]</scope>
</reference>
<dbReference type="SMART" id="SM00504">
    <property type="entry name" value="Ubox"/>
    <property type="match status" value="1"/>
</dbReference>
<dbReference type="EMBL" id="BRYB01001267">
    <property type="protein sequence ID" value="GMI21888.1"/>
    <property type="molecule type" value="Genomic_DNA"/>
</dbReference>
<feature type="region of interest" description="Disordered" evidence="2">
    <location>
        <begin position="29"/>
        <end position="69"/>
    </location>
</feature>
<dbReference type="PROSITE" id="PS50096">
    <property type="entry name" value="IQ"/>
    <property type="match status" value="1"/>
</dbReference>
<evidence type="ECO:0000313" key="4">
    <source>
        <dbReference type="EMBL" id="GMI21888.1"/>
    </source>
</evidence>
<feature type="domain" description="HP" evidence="3">
    <location>
        <begin position="685"/>
        <end position="753"/>
    </location>
</feature>
<dbReference type="SMART" id="SM00153">
    <property type="entry name" value="VHP"/>
    <property type="match status" value="1"/>
</dbReference>
<name>A0ABQ6M953_9STRA</name>
<feature type="compositionally biased region" description="Low complexity" evidence="2">
    <location>
        <begin position="36"/>
        <end position="46"/>
    </location>
</feature>
<dbReference type="SUPFAM" id="SSF57850">
    <property type="entry name" value="RING/U-box"/>
    <property type="match status" value="1"/>
</dbReference>
<organism evidence="4 5">
    <name type="scientific">Tetraparma gracilis</name>
    <dbReference type="NCBI Taxonomy" id="2962635"/>
    <lineage>
        <taxon>Eukaryota</taxon>
        <taxon>Sar</taxon>
        <taxon>Stramenopiles</taxon>
        <taxon>Ochrophyta</taxon>
        <taxon>Bolidophyceae</taxon>
        <taxon>Parmales</taxon>
        <taxon>Triparmaceae</taxon>
        <taxon>Tetraparma</taxon>
    </lineage>
</organism>
<evidence type="ECO:0000256" key="2">
    <source>
        <dbReference type="SAM" id="MobiDB-lite"/>
    </source>
</evidence>
<keyword evidence="5" id="KW-1185">Reference proteome</keyword>
<feature type="region of interest" description="Disordered" evidence="2">
    <location>
        <begin position="619"/>
        <end position="652"/>
    </location>
</feature>
<feature type="compositionally biased region" description="Low complexity" evidence="2">
    <location>
        <begin position="117"/>
        <end position="149"/>
    </location>
</feature>
<proteinExistence type="predicted"/>
<evidence type="ECO:0000313" key="5">
    <source>
        <dbReference type="Proteomes" id="UP001165060"/>
    </source>
</evidence>
<dbReference type="Pfam" id="PF04564">
    <property type="entry name" value="U-box"/>
    <property type="match status" value="1"/>
</dbReference>
<dbReference type="Gene3D" id="1.10.950.10">
    <property type="entry name" value="Villin headpiece domain"/>
    <property type="match status" value="1"/>
</dbReference>
<dbReference type="Proteomes" id="UP001165060">
    <property type="component" value="Unassembled WGS sequence"/>
</dbReference>
<dbReference type="InterPro" id="IPR013083">
    <property type="entry name" value="Znf_RING/FYVE/PHD"/>
</dbReference>
<comment type="caution">
    <text evidence="4">The sequence shown here is derived from an EMBL/GenBank/DDBJ whole genome shotgun (WGS) entry which is preliminary data.</text>
</comment>
<dbReference type="Gene3D" id="1.20.5.190">
    <property type="match status" value="1"/>
</dbReference>
<dbReference type="InterPro" id="IPR036886">
    <property type="entry name" value="Villin_headpiece_dom_sf"/>
</dbReference>
<feature type="coiled-coil region" evidence="1">
    <location>
        <begin position="490"/>
        <end position="517"/>
    </location>
</feature>
<accession>A0ABQ6M953</accession>
<dbReference type="InterPro" id="IPR003128">
    <property type="entry name" value="Villin_headpiece"/>
</dbReference>
<sequence>MSLRPSANHSFLLSSSELANDSVVDWSLDVLPAPSPRSTSTGASSSLRRDSLDSISVPAPPPSDHLLRTPQVLRQPSATKSPPSSPGTTLVQVEKSTLDRLLRRMEVLESRVNSATPVPRSSAPPSSADSPASSVSPPPSQRQLSRLSSFGDHSDERDDSVSNLSTPTSISQFTTDTNNVSMQYRILTPPSSICDGSVAYVEAEEDRARALARLGVTHSSCSTPFPSKATNRLTADQNSALRRRSRDRVVSAPDHSTLLIESLTSKVETNHEHLSRLDHVVAQQEETISRQEEMIRRQQENIRALLQTGPALTAPATITRFFRRIRDRSKGRALLASLRSKRNASALASTKIASWWRRVLKQRHFEAARNKAVVLQSLVRGHRARRPARFRDMFSELAVLTSELARRGPEEEEIVCPITREVVTDPLVCLVDEHTYDALAISTWVRDHGTSPLNRSPCTLDDLVRPDSLIATLRATREAASKVGGIRGEKERLMEHLAEKEALLELQVQENAALKEALTAAVGSADAMRAESLKWKKEAFCATAAKEAAEDETKELIKRLSSVKMRARSVQYERDSVHAKLASTMVRRDILEERVAEHSTLHKNLLQDMTANEIAAAAATALHDSRSDSESDESEAGEEGGGGEREGERGEEKLRIETAPTPTCAAASCATPPCNPSLSPTVSDISEFMSFSLPRLQQMIENGTTRKNNVDPAKIELMLSEEEFEETFYMSKENFEVLPVWRQQTLKRDVGLF</sequence>
<dbReference type="InterPro" id="IPR000048">
    <property type="entry name" value="IQ_motif_EF-hand-BS"/>
</dbReference>